<evidence type="ECO:0000313" key="3">
    <source>
        <dbReference type="Proteomes" id="UP000887116"/>
    </source>
</evidence>
<dbReference type="EMBL" id="BMAO01011150">
    <property type="protein sequence ID" value="GFQ71641.1"/>
    <property type="molecule type" value="Genomic_DNA"/>
</dbReference>
<evidence type="ECO:0000256" key="1">
    <source>
        <dbReference type="SAM" id="MobiDB-lite"/>
    </source>
</evidence>
<protein>
    <submittedName>
        <fullName evidence="2">Uncharacterized protein</fullName>
    </submittedName>
</protein>
<organism evidence="2 3">
    <name type="scientific">Trichonephila clavata</name>
    <name type="common">Joro spider</name>
    <name type="synonym">Nephila clavata</name>
    <dbReference type="NCBI Taxonomy" id="2740835"/>
    <lineage>
        <taxon>Eukaryota</taxon>
        <taxon>Metazoa</taxon>
        <taxon>Ecdysozoa</taxon>
        <taxon>Arthropoda</taxon>
        <taxon>Chelicerata</taxon>
        <taxon>Arachnida</taxon>
        <taxon>Araneae</taxon>
        <taxon>Araneomorphae</taxon>
        <taxon>Entelegynae</taxon>
        <taxon>Araneoidea</taxon>
        <taxon>Nephilidae</taxon>
        <taxon>Trichonephila</taxon>
    </lineage>
</organism>
<feature type="compositionally biased region" description="Low complexity" evidence="1">
    <location>
        <begin position="133"/>
        <end position="150"/>
    </location>
</feature>
<proteinExistence type="predicted"/>
<name>A0A8X6KFM9_TRICU</name>
<sequence length="187" mass="21309">MEVQEDGIIKHTSSVNTGTDPLRFQSRGYGQLHKSHMMRFNERQHTTHTHSSTVNLGCLYNRINTIFAHPEIVKMSKGIDDSYSSNQRIRKMCVFQYGKNLSNVKISNKKCASDLRTYHGTYCKTLQNDKLMNSSNANHENNGNVKGNNGLDQIPDSPEADLGKYCLTQPWLLRTQYQKKLVSKGKI</sequence>
<evidence type="ECO:0000313" key="2">
    <source>
        <dbReference type="EMBL" id="GFQ71641.1"/>
    </source>
</evidence>
<comment type="caution">
    <text evidence="2">The sequence shown here is derived from an EMBL/GenBank/DDBJ whole genome shotgun (WGS) entry which is preliminary data.</text>
</comment>
<dbReference type="Proteomes" id="UP000887116">
    <property type="component" value="Unassembled WGS sequence"/>
</dbReference>
<gene>
    <name evidence="2" type="ORF">TNCT_601611</name>
</gene>
<keyword evidence="3" id="KW-1185">Reference proteome</keyword>
<feature type="region of interest" description="Disordered" evidence="1">
    <location>
        <begin position="133"/>
        <end position="152"/>
    </location>
</feature>
<accession>A0A8X6KFM9</accession>
<dbReference type="AlphaFoldDB" id="A0A8X6KFM9"/>
<reference evidence="2" key="1">
    <citation type="submission" date="2020-07" db="EMBL/GenBank/DDBJ databases">
        <title>Multicomponent nature underlies the extraordinary mechanical properties of spider dragline silk.</title>
        <authorList>
            <person name="Kono N."/>
            <person name="Nakamura H."/>
            <person name="Mori M."/>
            <person name="Yoshida Y."/>
            <person name="Ohtoshi R."/>
            <person name="Malay A.D."/>
            <person name="Moran D.A.P."/>
            <person name="Tomita M."/>
            <person name="Numata K."/>
            <person name="Arakawa K."/>
        </authorList>
    </citation>
    <scope>NUCLEOTIDE SEQUENCE</scope>
</reference>